<keyword evidence="1" id="KW-0472">Membrane</keyword>
<accession>A0A1F6A667</accession>
<evidence type="ECO:0000313" key="3">
    <source>
        <dbReference type="Proteomes" id="UP000177092"/>
    </source>
</evidence>
<feature type="transmembrane region" description="Helical" evidence="1">
    <location>
        <begin position="73"/>
        <end position="91"/>
    </location>
</feature>
<gene>
    <name evidence="2" type="ORF">A3D03_01250</name>
</gene>
<keyword evidence="1" id="KW-1133">Transmembrane helix</keyword>
<keyword evidence="1" id="KW-0812">Transmembrane</keyword>
<evidence type="ECO:0000313" key="2">
    <source>
        <dbReference type="EMBL" id="OGG20200.1"/>
    </source>
</evidence>
<name>A0A1F6A667_9BACT</name>
<protein>
    <submittedName>
        <fullName evidence="2">Uncharacterized protein</fullName>
    </submittedName>
</protein>
<feature type="transmembrane region" description="Helical" evidence="1">
    <location>
        <begin position="25"/>
        <end position="53"/>
    </location>
</feature>
<comment type="caution">
    <text evidence="2">The sequence shown here is derived from an EMBL/GenBank/DDBJ whole genome shotgun (WGS) entry which is preliminary data.</text>
</comment>
<dbReference type="EMBL" id="MFJN01000053">
    <property type="protein sequence ID" value="OGG20200.1"/>
    <property type="molecule type" value="Genomic_DNA"/>
</dbReference>
<sequence>MNLFTTVYEVIIGDKWKLAPRFTTLGSFVSFLLPILLLLAGIIFFVLVIAAGFTFLQNAGSEDAHALDKWRMILTYGVIGLIIIFGAYWVLQIINFITYGSFQSLF</sequence>
<proteinExistence type="predicted"/>
<dbReference type="AlphaFoldDB" id="A0A1F6A667"/>
<dbReference type="Proteomes" id="UP000177092">
    <property type="component" value="Unassembled WGS sequence"/>
</dbReference>
<evidence type="ECO:0000256" key="1">
    <source>
        <dbReference type="SAM" id="Phobius"/>
    </source>
</evidence>
<dbReference type="STRING" id="1798384.A3D03_01250"/>
<organism evidence="2 3">
    <name type="scientific">Candidatus Gottesmanbacteria bacterium RIFCSPHIGHO2_02_FULL_40_13</name>
    <dbReference type="NCBI Taxonomy" id="1798384"/>
    <lineage>
        <taxon>Bacteria</taxon>
        <taxon>Candidatus Gottesmaniibacteriota</taxon>
    </lineage>
</organism>
<reference evidence="2 3" key="1">
    <citation type="journal article" date="2016" name="Nat. Commun.">
        <title>Thousands of microbial genomes shed light on interconnected biogeochemical processes in an aquifer system.</title>
        <authorList>
            <person name="Anantharaman K."/>
            <person name="Brown C.T."/>
            <person name="Hug L.A."/>
            <person name="Sharon I."/>
            <person name="Castelle C.J."/>
            <person name="Probst A.J."/>
            <person name="Thomas B.C."/>
            <person name="Singh A."/>
            <person name="Wilkins M.J."/>
            <person name="Karaoz U."/>
            <person name="Brodie E.L."/>
            <person name="Williams K.H."/>
            <person name="Hubbard S.S."/>
            <person name="Banfield J.F."/>
        </authorList>
    </citation>
    <scope>NUCLEOTIDE SEQUENCE [LARGE SCALE GENOMIC DNA]</scope>
</reference>